<reference evidence="1 2" key="1">
    <citation type="journal article" date="2021" name="Commun. Biol.">
        <title>The genome of Shorea leprosula (Dipterocarpaceae) highlights the ecological relevance of drought in aseasonal tropical rainforests.</title>
        <authorList>
            <person name="Ng K.K.S."/>
            <person name="Kobayashi M.J."/>
            <person name="Fawcett J.A."/>
            <person name="Hatakeyama M."/>
            <person name="Paape T."/>
            <person name="Ng C.H."/>
            <person name="Ang C.C."/>
            <person name="Tnah L.H."/>
            <person name="Lee C.T."/>
            <person name="Nishiyama T."/>
            <person name="Sese J."/>
            <person name="O'Brien M.J."/>
            <person name="Copetti D."/>
            <person name="Mohd Noor M.I."/>
            <person name="Ong R.C."/>
            <person name="Putra M."/>
            <person name="Sireger I.Z."/>
            <person name="Indrioko S."/>
            <person name="Kosugi Y."/>
            <person name="Izuno A."/>
            <person name="Isagi Y."/>
            <person name="Lee S.L."/>
            <person name="Shimizu K.K."/>
        </authorList>
    </citation>
    <scope>NUCLEOTIDE SEQUENCE [LARGE SCALE GENOMIC DNA]</scope>
    <source>
        <strain evidence="1">214</strain>
    </source>
</reference>
<gene>
    <name evidence="1" type="ORF">SLEP1_g6876</name>
</gene>
<dbReference type="PANTHER" id="PTHR10492:SF101">
    <property type="entry name" value="ATP-DEPENDENT DNA HELICASE"/>
    <property type="match status" value="1"/>
</dbReference>
<evidence type="ECO:0000313" key="1">
    <source>
        <dbReference type="EMBL" id="GKU93271.1"/>
    </source>
</evidence>
<keyword evidence="2" id="KW-1185">Reference proteome</keyword>
<dbReference type="AlphaFoldDB" id="A0AAV5I4W5"/>
<evidence type="ECO:0008006" key="3">
    <source>
        <dbReference type="Google" id="ProtNLM"/>
    </source>
</evidence>
<protein>
    <recommendedName>
        <fullName evidence="3">Helitron helicase-like domain-containing protein</fullName>
    </recommendedName>
</protein>
<comment type="caution">
    <text evidence="1">The sequence shown here is derived from an EMBL/GenBank/DDBJ whole genome shotgun (WGS) entry which is preliminary data.</text>
</comment>
<sequence>MRLVQRMNKDGRTYNLPSASEVAALVVGDINDGYRNDVMLNLLTSSEGGGRKTKRGLPHAHILLWLHPDDKPKFAEDLDKIISAEIPDEVLDPELYDVVKACMMHGPCGRANLKLPCMKGGKNCTKHFPRGFCSRTTIDEEGFPHYRRKDNGRTVKKKGVELDN</sequence>
<evidence type="ECO:0000313" key="2">
    <source>
        <dbReference type="Proteomes" id="UP001054252"/>
    </source>
</evidence>
<accession>A0AAV5I4W5</accession>
<dbReference type="EMBL" id="BPVZ01000007">
    <property type="protein sequence ID" value="GKU93271.1"/>
    <property type="molecule type" value="Genomic_DNA"/>
</dbReference>
<proteinExistence type="predicted"/>
<organism evidence="1 2">
    <name type="scientific">Rubroshorea leprosula</name>
    <dbReference type="NCBI Taxonomy" id="152421"/>
    <lineage>
        <taxon>Eukaryota</taxon>
        <taxon>Viridiplantae</taxon>
        <taxon>Streptophyta</taxon>
        <taxon>Embryophyta</taxon>
        <taxon>Tracheophyta</taxon>
        <taxon>Spermatophyta</taxon>
        <taxon>Magnoliopsida</taxon>
        <taxon>eudicotyledons</taxon>
        <taxon>Gunneridae</taxon>
        <taxon>Pentapetalae</taxon>
        <taxon>rosids</taxon>
        <taxon>malvids</taxon>
        <taxon>Malvales</taxon>
        <taxon>Dipterocarpaceae</taxon>
        <taxon>Rubroshorea</taxon>
    </lineage>
</organism>
<name>A0AAV5I4W5_9ROSI</name>
<dbReference type="PANTHER" id="PTHR10492">
    <property type="match status" value="1"/>
</dbReference>
<dbReference type="Proteomes" id="UP001054252">
    <property type="component" value="Unassembled WGS sequence"/>
</dbReference>